<name>A0ABU8FR09_9BACI</name>
<dbReference type="PANTHER" id="PTHR43574">
    <property type="entry name" value="EPIMERASE-RELATED"/>
    <property type="match status" value="1"/>
</dbReference>
<dbReference type="RefSeq" id="WP_336480794.1">
    <property type="nucleotide sequence ID" value="NZ_JBAWSV010000001.1"/>
</dbReference>
<protein>
    <submittedName>
        <fullName evidence="3">NAD-dependent epimerase/dehydratase family protein</fullName>
    </submittedName>
</protein>
<accession>A0ABU8FR09</accession>
<dbReference type="EMBL" id="JBAWSV010000001">
    <property type="protein sequence ID" value="MEI4828410.1"/>
    <property type="molecule type" value="Genomic_DNA"/>
</dbReference>
<evidence type="ECO:0000256" key="1">
    <source>
        <dbReference type="ARBA" id="ARBA00023027"/>
    </source>
</evidence>
<reference evidence="3 4" key="1">
    <citation type="submission" date="2024-01" db="EMBL/GenBank/DDBJ databases">
        <title>Seven novel Bacillus-like species.</title>
        <authorList>
            <person name="Liu G."/>
        </authorList>
    </citation>
    <scope>NUCLEOTIDE SEQUENCE [LARGE SCALE GENOMIC DNA]</scope>
    <source>
        <strain evidence="3 4">FJAT-53711</strain>
    </source>
</reference>
<organism evidence="3 4">
    <name type="scientific">Bacillus yunxiaonensis</name>
    <dbReference type="NCBI Taxonomy" id="3127665"/>
    <lineage>
        <taxon>Bacteria</taxon>
        <taxon>Bacillati</taxon>
        <taxon>Bacillota</taxon>
        <taxon>Bacilli</taxon>
        <taxon>Bacillales</taxon>
        <taxon>Bacillaceae</taxon>
        <taxon>Bacillus</taxon>
    </lineage>
</organism>
<keyword evidence="1" id="KW-0520">NAD</keyword>
<dbReference type="InterPro" id="IPR001509">
    <property type="entry name" value="Epimerase_deHydtase"/>
</dbReference>
<comment type="caution">
    <text evidence="3">The sequence shown here is derived from an EMBL/GenBank/DDBJ whole genome shotgun (WGS) entry which is preliminary data.</text>
</comment>
<evidence type="ECO:0000313" key="3">
    <source>
        <dbReference type="EMBL" id="MEI4828410.1"/>
    </source>
</evidence>
<sequence length="350" mass="40074">MKLLILGGSRFLGRAVVEEALKRNYEVTILNRGNNNDIFKDKNVEVLISDRDRDLDVLKGRVWDAAVDTCGFAPRTVEKSTSMLANHVRHYTFISSLSVYKDWIPVGITEDYEVQTLSEEKAAEIDGSAAGTTYNEYYGPLKRLCEIEAEKHLPGQVLSVRAGLIVGSNDYSDRLPYWIKRIAKGGRVLAPGNPKRKIQFIDVKDLAIWIVNMIEQNITGIYNVTGPDYPLTMERLLESCKGITNSDSEFVWVSEKFLLENNVAPWTEMPLWIPEEFALPEEKEPWRGDSSFNIDKVLSTGLTFRSLEETIFDIWKWEQLRSETEERKAGLAFEKEQQLLKRWMEAQPLS</sequence>
<evidence type="ECO:0000259" key="2">
    <source>
        <dbReference type="Pfam" id="PF01370"/>
    </source>
</evidence>
<dbReference type="Pfam" id="PF01370">
    <property type="entry name" value="Epimerase"/>
    <property type="match status" value="1"/>
</dbReference>
<keyword evidence="4" id="KW-1185">Reference proteome</keyword>
<dbReference type="Gene3D" id="3.40.50.720">
    <property type="entry name" value="NAD(P)-binding Rossmann-like Domain"/>
    <property type="match status" value="1"/>
</dbReference>
<gene>
    <name evidence="3" type="ORF">WAX78_02905</name>
</gene>
<feature type="domain" description="NAD-dependent epimerase/dehydratase" evidence="2">
    <location>
        <begin position="4"/>
        <end position="224"/>
    </location>
</feature>
<evidence type="ECO:0000313" key="4">
    <source>
        <dbReference type="Proteomes" id="UP001367922"/>
    </source>
</evidence>
<proteinExistence type="predicted"/>
<dbReference type="Proteomes" id="UP001367922">
    <property type="component" value="Unassembled WGS sequence"/>
</dbReference>
<dbReference type="InterPro" id="IPR036291">
    <property type="entry name" value="NAD(P)-bd_dom_sf"/>
</dbReference>
<dbReference type="SUPFAM" id="SSF51735">
    <property type="entry name" value="NAD(P)-binding Rossmann-fold domains"/>
    <property type="match status" value="1"/>
</dbReference>